<organism evidence="2 3">
    <name type="scientific">Meloidogyne hapla</name>
    <name type="common">Root-knot nematode worm</name>
    <dbReference type="NCBI Taxonomy" id="6305"/>
    <lineage>
        <taxon>Eukaryota</taxon>
        <taxon>Metazoa</taxon>
        <taxon>Ecdysozoa</taxon>
        <taxon>Nematoda</taxon>
        <taxon>Chromadorea</taxon>
        <taxon>Rhabditida</taxon>
        <taxon>Tylenchina</taxon>
        <taxon>Tylenchomorpha</taxon>
        <taxon>Tylenchoidea</taxon>
        <taxon>Meloidogynidae</taxon>
        <taxon>Meloidogyninae</taxon>
        <taxon>Meloidogyne</taxon>
    </lineage>
</organism>
<dbReference type="Proteomes" id="UP000095281">
    <property type="component" value="Unplaced"/>
</dbReference>
<evidence type="ECO:0000313" key="2">
    <source>
        <dbReference type="Proteomes" id="UP000095281"/>
    </source>
</evidence>
<reference evidence="3" key="1">
    <citation type="submission" date="2016-11" db="UniProtKB">
        <authorList>
            <consortium name="WormBaseParasite"/>
        </authorList>
    </citation>
    <scope>IDENTIFICATION</scope>
</reference>
<dbReference type="AlphaFoldDB" id="A0A1I8BFB1"/>
<feature type="chain" id="PRO_5009315754" evidence="1">
    <location>
        <begin position="20"/>
        <end position="127"/>
    </location>
</feature>
<name>A0A1I8BFB1_MELHA</name>
<dbReference type="WBParaSite" id="MhA1_Contig2094.frz3.gene3">
    <property type="protein sequence ID" value="MhA1_Contig2094.frz3.gene3"/>
    <property type="gene ID" value="MhA1_Contig2094.frz3.gene3"/>
</dbReference>
<sequence length="127" mass="14530">MLINLFIGLFILMFIDVYGNEKIEYKGPIINCPVANAFCSGVDYKLTSRKGLLLCYDSQFGVMGFENWKPIKLFETSKKNNQSMVDKLCHKCVINGTCKDNSDLRGMLIFYIKQTKIVKIHSSIFVK</sequence>
<feature type="signal peptide" evidence="1">
    <location>
        <begin position="1"/>
        <end position="19"/>
    </location>
</feature>
<protein>
    <submittedName>
        <fullName evidence="3">Apple domain-containing protein</fullName>
    </submittedName>
</protein>
<keyword evidence="2" id="KW-1185">Reference proteome</keyword>
<keyword evidence="1" id="KW-0732">Signal</keyword>
<proteinExistence type="predicted"/>
<accession>A0A1I8BFB1</accession>
<evidence type="ECO:0000313" key="3">
    <source>
        <dbReference type="WBParaSite" id="MhA1_Contig2094.frz3.gene3"/>
    </source>
</evidence>
<evidence type="ECO:0000256" key="1">
    <source>
        <dbReference type="SAM" id="SignalP"/>
    </source>
</evidence>